<keyword evidence="3 10" id="KW-0349">Heme</keyword>
<comment type="similarity">
    <text evidence="2 10">Belongs to the cytochrome c-type heme lyase family.</text>
</comment>
<feature type="compositionally biased region" description="Low complexity" evidence="11">
    <location>
        <begin position="1"/>
        <end position="20"/>
    </location>
</feature>
<organism evidence="12 13">
    <name type="scientific">Aspergillus saccharolyticus JOP 1030-1</name>
    <dbReference type="NCBI Taxonomy" id="1450539"/>
    <lineage>
        <taxon>Eukaryota</taxon>
        <taxon>Fungi</taxon>
        <taxon>Dikarya</taxon>
        <taxon>Ascomycota</taxon>
        <taxon>Pezizomycotina</taxon>
        <taxon>Eurotiomycetes</taxon>
        <taxon>Eurotiomycetidae</taxon>
        <taxon>Eurotiales</taxon>
        <taxon>Aspergillaceae</taxon>
        <taxon>Aspergillus</taxon>
        <taxon>Aspergillus subgen. Circumdati</taxon>
    </lineage>
</organism>
<dbReference type="OrthoDB" id="4243at2759"/>
<feature type="compositionally biased region" description="Low complexity" evidence="11">
    <location>
        <begin position="79"/>
        <end position="96"/>
    </location>
</feature>
<name>A0A318ZKV8_9EURO</name>
<evidence type="ECO:0000256" key="9">
    <source>
        <dbReference type="ARBA" id="ARBA00023239"/>
    </source>
</evidence>
<dbReference type="STRING" id="1450539.A0A318ZKV8"/>
<keyword evidence="4 10" id="KW-0479">Metal-binding</keyword>
<evidence type="ECO:0000313" key="13">
    <source>
        <dbReference type="Proteomes" id="UP000248349"/>
    </source>
</evidence>
<evidence type="ECO:0000256" key="1">
    <source>
        <dbReference type="ARBA" id="ARBA00004273"/>
    </source>
</evidence>
<dbReference type="GO" id="GO:0004408">
    <property type="term" value="F:holocytochrome-c synthase activity"/>
    <property type="evidence" value="ECO:0007669"/>
    <property type="project" value="UniProtKB-EC"/>
</dbReference>
<comment type="subcellular location">
    <subcellularLocation>
        <location evidence="1 10">Mitochondrion inner membrane</location>
    </subcellularLocation>
</comment>
<dbReference type="GO" id="GO:0046872">
    <property type="term" value="F:metal ion binding"/>
    <property type="evidence" value="ECO:0007669"/>
    <property type="project" value="UniProtKB-KW"/>
</dbReference>
<dbReference type="GO" id="GO:0005743">
    <property type="term" value="C:mitochondrial inner membrane"/>
    <property type="evidence" value="ECO:0007669"/>
    <property type="project" value="UniProtKB-SubCell"/>
</dbReference>
<dbReference type="RefSeq" id="XP_025433479.1">
    <property type="nucleotide sequence ID" value="XM_025573229.1"/>
</dbReference>
<dbReference type="PROSITE" id="PS00822">
    <property type="entry name" value="CYTO_HEME_LYASE_2"/>
    <property type="match status" value="1"/>
</dbReference>
<dbReference type="EMBL" id="KZ821224">
    <property type="protein sequence ID" value="PYH47497.1"/>
    <property type="molecule type" value="Genomic_DNA"/>
</dbReference>
<evidence type="ECO:0000256" key="4">
    <source>
        <dbReference type="ARBA" id="ARBA00022723"/>
    </source>
</evidence>
<proteinExistence type="inferred from homology"/>
<keyword evidence="7 10" id="KW-0496">Mitochondrion</keyword>
<evidence type="ECO:0000256" key="7">
    <source>
        <dbReference type="ARBA" id="ARBA00023128"/>
    </source>
</evidence>
<keyword evidence="13" id="KW-1185">Reference proteome</keyword>
<evidence type="ECO:0000313" key="12">
    <source>
        <dbReference type="EMBL" id="PYH47497.1"/>
    </source>
</evidence>
<dbReference type="PANTHER" id="PTHR12743">
    <property type="entry name" value="CYTOCHROME C1 HEME LYASE"/>
    <property type="match status" value="1"/>
</dbReference>
<dbReference type="InterPro" id="IPR000511">
    <property type="entry name" value="Holocyt_c/c1_synthase"/>
</dbReference>
<comment type="catalytic activity">
    <reaction evidence="10">
        <text>holo-[cytochrome c] = apo-[cytochrome c] + heme b</text>
        <dbReference type="Rhea" id="RHEA:22648"/>
        <dbReference type="Rhea" id="RHEA-COMP:10725"/>
        <dbReference type="Rhea" id="RHEA-COMP:10726"/>
        <dbReference type="ChEBI" id="CHEBI:29950"/>
        <dbReference type="ChEBI" id="CHEBI:60344"/>
        <dbReference type="ChEBI" id="CHEBI:83739"/>
        <dbReference type="EC" id="4.4.1.17"/>
    </reaction>
</comment>
<feature type="region of interest" description="Disordered" evidence="11">
    <location>
        <begin position="1"/>
        <end position="122"/>
    </location>
</feature>
<dbReference type="Pfam" id="PF01265">
    <property type="entry name" value="Cyto_heme_lyase"/>
    <property type="match status" value="1"/>
</dbReference>
<keyword evidence="6 10" id="KW-0408">Iron</keyword>
<evidence type="ECO:0000256" key="5">
    <source>
        <dbReference type="ARBA" id="ARBA00022792"/>
    </source>
</evidence>
<keyword evidence="8 10" id="KW-0472">Membrane</keyword>
<evidence type="ECO:0000256" key="2">
    <source>
        <dbReference type="ARBA" id="ARBA00007255"/>
    </source>
</evidence>
<sequence length="292" mass="31387">MGAGASTPSPEPAAAAAAAGVCPVDHKTREAWLQQHKASGGAPPHPMPAEDTQQKAMMQRPLSTDREVSSIPRAIDTQSQPSSPASTNAAPASPYSLPTPSHGAPSNDEAETGHDPNTGNWIYPSERQFFEALMRKGNTPSSTESASELATTVASIIPIHNAVNERAWQQILEWESRAPSSDPGSKKCGGPKLYSFRGLGVDPQFLSPRARMNNLMGYQLPFDRHDWVVERCGGDRVEYVIDFYQGKTSGGASGAGLAANAGPGKLSFYLDVRPKMNSWEGCRMRFSRFMGL</sequence>
<evidence type="ECO:0000256" key="3">
    <source>
        <dbReference type="ARBA" id="ARBA00022617"/>
    </source>
</evidence>
<evidence type="ECO:0000256" key="11">
    <source>
        <dbReference type="SAM" id="MobiDB-lite"/>
    </source>
</evidence>
<dbReference type="AlphaFoldDB" id="A0A318ZKV8"/>
<keyword evidence="5 10" id="KW-0999">Mitochondrion inner membrane</keyword>
<dbReference type="Proteomes" id="UP000248349">
    <property type="component" value="Unassembled WGS sequence"/>
</dbReference>
<gene>
    <name evidence="12" type="ORF">BP01DRAFT_336115</name>
</gene>
<accession>A0A318ZKV8</accession>
<dbReference type="PANTHER" id="PTHR12743:SF0">
    <property type="entry name" value="HOLOCYTOCHROME C-TYPE SYNTHASE"/>
    <property type="match status" value="1"/>
</dbReference>
<reference evidence="12 13" key="1">
    <citation type="submission" date="2016-12" db="EMBL/GenBank/DDBJ databases">
        <title>The genomes of Aspergillus section Nigri reveals drivers in fungal speciation.</title>
        <authorList>
            <consortium name="DOE Joint Genome Institute"/>
            <person name="Vesth T.C."/>
            <person name="Nybo J."/>
            <person name="Theobald S."/>
            <person name="Brandl J."/>
            <person name="Frisvad J.C."/>
            <person name="Nielsen K.F."/>
            <person name="Lyhne E.K."/>
            <person name="Kogle M.E."/>
            <person name="Kuo A."/>
            <person name="Riley R."/>
            <person name="Clum A."/>
            <person name="Nolan M."/>
            <person name="Lipzen A."/>
            <person name="Salamov A."/>
            <person name="Henrissat B."/>
            <person name="Wiebenga A."/>
            <person name="De Vries R.P."/>
            <person name="Grigoriev I.V."/>
            <person name="Mortensen U.H."/>
            <person name="Andersen M.R."/>
            <person name="Baker S.E."/>
        </authorList>
    </citation>
    <scope>NUCLEOTIDE SEQUENCE [LARGE SCALE GENOMIC DNA]</scope>
    <source>
        <strain evidence="12 13">JOP 1030-1</strain>
    </source>
</reference>
<evidence type="ECO:0000256" key="10">
    <source>
        <dbReference type="RuleBase" id="RU363130"/>
    </source>
</evidence>
<keyword evidence="9 10" id="KW-0456">Lyase</keyword>
<evidence type="ECO:0000256" key="6">
    <source>
        <dbReference type="ARBA" id="ARBA00023004"/>
    </source>
</evidence>
<evidence type="ECO:0000256" key="8">
    <source>
        <dbReference type="ARBA" id="ARBA00023136"/>
    </source>
</evidence>
<protein>
    <recommendedName>
        <fullName evidence="10">Holocytochrome c-type synthase</fullName>
        <ecNumber evidence="10">4.4.1.17</ecNumber>
    </recommendedName>
</protein>
<dbReference type="EC" id="4.4.1.17" evidence="10"/>
<dbReference type="PROSITE" id="PS00821">
    <property type="entry name" value="CYTO_HEME_LYASE_1"/>
    <property type="match status" value="1"/>
</dbReference>
<comment type="function">
    <text evidence="10">Lyase that catalyzes the covalent linking of the heme group to the cytochrome C apoprotein to produce the mature functional cytochrome.</text>
</comment>
<dbReference type="GeneID" id="37074457"/>